<protein>
    <submittedName>
        <fullName evidence="1">Uncharacterized protein</fullName>
    </submittedName>
</protein>
<evidence type="ECO:0000313" key="1">
    <source>
        <dbReference type="EMBL" id="CDN85880.1"/>
    </source>
</evidence>
<dbReference type="RefSeq" id="WP_009517751.1">
    <property type="nucleotide sequence ID" value="NZ_CCAE010000001.1"/>
</dbReference>
<gene>
    <name evidence="1" type="ORF">BN948_00277</name>
</gene>
<reference evidence="2" key="1">
    <citation type="submission" date="2014-11" db="EMBL/GenBank/DDBJ databases">
        <title>Draft genome sequence of Hydrogenophaga intermedia S1.</title>
        <authorList>
            <person name="Gan H.M."/>
            <person name="Chew T.H."/>
            <person name="Stolz A."/>
        </authorList>
    </citation>
    <scope>NUCLEOTIDE SEQUENCE [LARGE SCALE GENOMIC DNA]</scope>
    <source>
        <strain evidence="2">S1</strain>
    </source>
</reference>
<dbReference type="PROSITE" id="PS51257">
    <property type="entry name" value="PROKAR_LIPOPROTEIN"/>
    <property type="match status" value="1"/>
</dbReference>
<dbReference type="Proteomes" id="UP000028878">
    <property type="component" value="Unassembled WGS sequence"/>
</dbReference>
<accession>A0A1L1P9D1</accession>
<dbReference type="PROSITE" id="PS51318">
    <property type="entry name" value="TAT"/>
    <property type="match status" value="1"/>
</dbReference>
<organism evidence="1 2">
    <name type="scientific">Hydrogenophaga intermedia</name>
    <dbReference type="NCBI Taxonomy" id="65786"/>
    <lineage>
        <taxon>Bacteria</taxon>
        <taxon>Pseudomonadati</taxon>
        <taxon>Pseudomonadota</taxon>
        <taxon>Betaproteobacteria</taxon>
        <taxon>Burkholderiales</taxon>
        <taxon>Comamonadaceae</taxon>
        <taxon>Hydrogenophaga</taxon>
    </lineage>
</organism>
<dbReference type="EMBL" id="CCAE010000001">
    <property type="protein sequence ID" value="CDN85880.1"/>
    <property type="molecule type" value="Genomic_DNA"/>
</dbReference>
<dbReference type="AlphaFoldDB" id="A0A1L1P9D1"/>
<sequence length="153" mass="16800">MDRTPPPPLIDRRQLLALGAATGAAALMAGCSFPSLPMPGRQAPAADPAYRRAAASHLYRRYPDRIYQGRLPAMLYAIGVLEVVVEGSGRVGSFKWLRAPSHAPEVVTQIERLVRDAAPFPSPGSRTSYIDTWLWDRSGRFQLDTLTEGQLQV</sequence>
<keyword evidence="2" id="KW-1185">Reference proteome</keyword>
<dbReference type="InterPro" id="IPR006311">
    <property type="entry name" value="TAT_signal"/>
</dbReference>
<evidence type="ECO:0000313" key="2">
    <source>
        <dbReference type="Proteomes" id="UP000028878"/>
    </source>
</evidence>
<name>A0A1L1P9D1_HYDIT</name>
<proteinExistence type="predicted"/>